<feature type="compositionally biased region" description="Polar residues" evidence="1">
    <location>
        <begin position="91"/>
        <end position="101"/>
    </location>
</feature>
<protein>
    <submittedName>
        <fullName evidence="2">Uncharacterized protein</fullName>
    </submittedName>
</protein>
<evidence type="ECO:0000313" key="3">
    <source>
        <dbReference type="Proteomes" id="UP000658127"/>
    </source>
</evidence>
<name>A0ABQ2KEG4_9NOCA</name>
<reference evidence="3" key="1">
    <citation type="journal article" date="2019" name="Int. J. Syst. Evol. Microbiol.">
        <title>The Global Catalogue of Microorganisms (GCM) 10K type strain sequencing project: providing services to taxonomists for standard genome sequencing and annotation.</title>
        <authorList>
            <consortium name="The Broad Institute Genomics Platform"/>
            <consortium name="The Broad Institute Genome Sequencing Center for Infectious Disease"/>
            <person name="Wu L."/>
            <person name="Ma J."/>
        </authorList>
    </citation>
    <scope>NUCLEOTIDE SEQUENCE [LARGE SCALE GENOMIC DNA]</scope>
    <source>
        <strain evidence="3">CGMCC 4.7329</strain>
    </source>
</reference>
<feature type="region of interest" description="Disordered" evidence="1">
    <location>
        <begin position="1"/>
        <end position="51"/>
    </location>
</feature>
<dbReference type="EMBL" id="BMNE01000003">
    <property type="protein sequence ID" value="GGN79324.1"/>
    <property type="molecule type" value="Genomic_DNA"/>
</dbReference>
<keyword evidence="3" id="KW-1185">Reference proteome</keyword>
<feature type="compositionally biased region" description="Polar residues" evidence="1">
    <location>
        <begin position="30"/>
        <end position="39"/>
    </location>
</feature>
<comment type="caution">
    <text evidence="2">The sequence shown here is derived from an EMBL/GenBank/DDBJ whole genome shotgun (WGS) entry which is preliminary data.</text>
</comment>
<organism evidence="2 3">
    <name type="scientific">Nocardia rhizosphaerihabitans</name>
    <dbReference type="NCBI Taxonomy" id="1691570"/>
    <lineage>
        <taxon>Bacteria</taxon>
        <taxon>Bacillati</taxon>
        <taxon>Actinomycetota</taxon>
        <taxon>Actinomycetes</taxon>
        <taxon>Mycobacteriales</taxon>
        <taxon>Nocardiaceae</taxon>
        <taxon>Nocardia</taxon>
    </lineage>
</organism>
<evidence type="ECO:0000313" key="2">
    <source>
        <dbReference type="EMBL" id="GGN79324.1"/>
    </source>
</evidence>
<sequence length="186" mass="19742">MAQRAGVDSDSGVAADCAIDLPRPAGREASSAQSPTASTIRAGPNGWTARWLAGETPSRRGATVADAPHALPMPYLGRGDPVGWTDRHGVASSTPASSPTVGTPGAVSGSTSRPTRQDRHHVRPIRLRDGWEPWTGTVAELADLDEDVEVIDIGRQAQDDHALDGDSWRNLPTLRRWRGVVVLSDS</sequence>
<accession>A0ABQ2KEG4</accession>
<proteinExistence type="predicted"/>
<gene>
    <name evidence="2" type="ORF">GCM10011610_27640</name>
</gene>
<dbReference type="Proteomes" id="UP000658127">
    <property type="component" value="Unassembled WGS sequence"/>
</dbReference>
<feature type="region of interest" description="Disordered" evidence="1">
    <location>
        <begin position="80"/>
        <end position="123"/>
    </location>
</feature>
<evidence type="ECO:0000256" key="1">
    <source>
        <dbReference type="SAM" id="MobiDB-lite"/>
    </source>
</evidence>